<evidence type="ECO:0000313" key="2">
    <source>
        <dbReference type="Proteomes" id="UP000076532"/>
    </source>
</evidence>
<proteinExistence type="predicted"/>
<dbReference type="Proteomes" id="UP000076532">
    <property type="component" value="Unassembled WGS sequence"/>
</dbReference>
<evidence type="ECO:0000313" key="1">
    <source>
        <dbReference type="EMBL" id="KZP16124.1"/>
    </source>
</evidence>
<protein>
    <submittedName>
        <fullName evidence="1">Uncharacterized protein</fullName>
    </submittedName>
</protein>
<sequence length="151" mass="17671">MSTYWATYAPAFTYNPQAGFVSELTRLARQMDWDRESARYRTERTLCFQLELLVAFGDGSDLEKWQRLCEEVGIEEIPTSITGCRKILNRTWVNIVDLMLSRTLDRPVHQFPSRQALRKYTQRNSETKIFPKEAAKADGFVKELLITLYHD</sequence>
<name>A0A166EUL6_9AGAM</name>
<reference evidence="1 2" key="1">
    <citation type="journal article" date="2016" name="Mol. Biol. Evol.">
        <title>Comparative Genomics of Early-Diverging Mushroom-Forming Fungi Provides Insights into the Origins of Lignocellulose Decay Capabilities.</title>
        <authorList>
            <person name="Nagy L.G."/>
            <person name="Riley R."/>
            <person name="Tritt A."/>
            <person name="Adam C."/>
            <person name="Daum C."/>
            <person name="Floudas D."/>
            <person name="Sun H."/>
            <person name="Yadav J.S."/>
            <person name="Pangilinan J."/>
            <person name="Larsson K.H."/>
            <person name="Matsuura K."/>
            <person name="Barry K."/>
            <person name="Labutti K."/>
            <person name="Kuo R."/>
            <person name="Ohm R.A."/>
            <person name="Bhattacharya S.S."/>
            <person name="Shirouzu T."/>
            <person name="Yoshinaga Y."/>
            <person name="Martin F.M."/>
            <person name="Grigoriev I.V."/>
            <person name="Hibbett D.S."/>
        </authorList>
    </citation>
    <scope>NUCLEOTIDE SEQUENCE [LARGE SCALE GENOMIC DNA]</scope>
    <source>
        <strain evidence="1 2">CBS 109695</strain>
    </source>
</reference>
<gene>
    <name evidence="1" type="ORF">FIBSPDRAFT_866361</name>
</gene>
<organism evidence="1 2">
    <name type="scientific">Athelia psychrophila</name>
    <dbReference type="NCBI Taxonomy" id="1759441"/>
    <lineage>
        <taxon>Eukaryota</taxon>
        <taxon>Fungi</taxon>
        <taxon>Dikarya</taxon>
        <taxon>Basidiomycota</taxon>
        <taxon>Agaricomycotina</taxon>
        <taxon>Agaricomycetes</taxon>
        <taxon>Agaricomycetidae</taxon>
        <taxon>Atheliales</taxon>
        <taxon>Atheliaceae</taxon>
        <taxon>Athelia</taxon>
    </lineage>
</organism>
<dbReference type="EMBL" id="KV417597">
    <property type="protein sequence ID" value="KZP16124.1"/>
    <property type="molecule type" value="Genomic_DNA"/>
</dbReference>
<dbReference type="PANTHER" id="PTHR38846">
    <property type="entry name" value="C3H1-TYPE DOMAIN-CONTAINING PROTEIN"/>
    <property type="match status" value="1"/>
</dbReference>
<dbReference type="AlphaFoldDB" id="A0A166EUL6"/>
<keyword evidence="2" id="KW-1185">Reference proteome</keyword>
<accession>A0A166EUL6</accession>
<dbReference type="OrthoDB" id="6105938at2759"/>
<dbReference type="STRING" id="436010.A0A166EUL6"/>
<dbReference type="PANTHER" id="PTHR38846:SF1">
    <property type="entry name" value="C3H1-TYPE DOMAIN-CONTAINING PROTEIN"/>
    <property type="match status" value="1"/>
</dbReference>